<reference evidence="1" key="1">
    <citation type="submission" date="2021-11" db="EMBL/GenBank/DDBJ databases">
        <title>Genome sequence.</title>
        <authorList>
            <person name="Sun Q."/>
        </authorList>
    </citation>
    <scope>NUCLEOTIDE SEQUENCE</scope>
    <source>
        <strain evidence="1">JC740</strain>
    </source>
</reference>
<accession>A0ABS8NPX7</accession>
<evidence type="ECO:0000313" key="1">
    <source>
        <dbReference type="EMBL" id="MCC9645022.1"/>
    </source>
</evidence>
<sequence length="162" mass="18060">MSRASDLRDAVRDELATRLERTVDAVLVPAYSREELASFDSPRVWVRRGRRRVSAEQGPDTRLVVIEVGLAGLLPEKAEGGETKAGYLAQRLAAADSFDDLLEAVIGLWTPCGPLSECYLAEHRFVSIDEVQVFDAKEMDKNGIYIPILQITYFDSLDDLDD</sequence>
<gene>
    <name evidence="1" type="ORF">LOC71_22320</name>
</gene>
<proteinExistence type="predicted"/>
<dbReference type="EMBL" id="JAJKFW010000062">
    <property type="protein sequence ID" value="MCC9645022.1"/>
    <property type="molecule type" value="Genomic_DNA"/>
</dbReference>
<name>A0ABS8NPX7_9BACT</name>
<keyword evidence="2" id="KW-1185">Reference proteome</keyword>
<dbReference type="RefSeq" id="WP_230276677.1">
    <property type="nucleotide sequence ID" value="NZ_JAJKFW010000062.1"/>
</dbReference>
<evidence type="ECO:0000313" key="2">
    <source>
        <dbReference type="Proteomes" id="UP001430306"/>
    </source>
</evidence>
<dbReference type="Proteomes" id="UP001430306">
    <property type="component" value="Unassembled WGS sequence"/>
</dbReference>
<comment type="caution">
    <text evidence="1">The sequence shown here is derived from an EMBL/GenBank/DDBJ whole genome shotgun (WGS) entry which is preliminary data.</text>
</comment>
<organism evidence="1 2">
    <name type="scientific">Rhodopirellula halodulae</name>
    <dbReference type="NCBI Taxonomy" id="2894198"/>
    <lineage>
        <taxon>Bacteria</taxon>
        <taxon>Pseudomonadati</taxon>
        <taxon>Planctomycetota</taxon>
        <taxon>Planctomycetia</taxon>
        <taxon>Pirellulales</taxon>
        <taxon>Pirellulaceae</taxon>
        <taxon>Rhodopirellula</taxon>
    </lineage>
</organism>
<protein>
    <submittedName>
        <fullName evidence="1">Uncharacterized protein</fullName>
    </submittedName>
</protein>